<evidence type="ECO:0000313" key="3">
    <source>
        <dbReference type="Proteomes" id="UP000805614"/>
    </source>
</evidence>
<accession>A0ABR7LXF3</accession>
<protein>
    <recommendedName>
        <fullName evidence="4">Asp23/Gls24 family envelope stress response protein</fullName>
    </recommendedName>
</protein>
<sequence>MNVKVSDHLDSAATGRAGSGHAETDRAETDRAETDRLDAGRDAGGRAGLALAVASAVEAVPGVVRLVGGRGPLEVATLYRHGKVVGVRHTDRTVIVHIAVGVLPLQGVTRAVGETVRQVLSRAGDDRDVAVVVDELEGVSAFPETGRHGPAAGRTPRSGR</sequence>
<reference evidence="2 3" key="1">
    <citation type="submission" date="2020-06" db="EMBL/GenBank/DDBJ databases">
        <title>Actinomadura xiongansis sp. nov., isolated from soil of Baiyangdian.</title>
        <authorList>
            <person name="Zhang X."/>
        </authorList>
    </citation>
    <scope>NUCLEOTIDE SEQUENCE [LARGE SCALE GENOMIC DNA]</scope>
    <source>
        <strain evidence="2 3">HBUM206468</strain>
    </source>
</reference>
<evidence type="ECO:0000313" key="2">
    <source>
        <dbReference type="EMBL" id="MBC6469538.1"/>
    </source>
</evidence>
<comment type="caution">
    <text evidence="2">The sequence shown here is derived from an EMBL/GenBank/DDBJ whole genome shotgun (WGS) entry which is preliminary data.</text>
</comment>
<dbReference type="Proteomes" id="UP000805614">
    <property type="component" value="Unassembled WGS sequence"/>
</dbReference>
<gene>
    <name evidence="2" type="ORF">HKK74_29200</name>
</gene>
<keyword evidence="3" id="KW-1185">Reference proteome</keyword>
<dbReference type="EMBL" id="JABVEC010000028">
    <property type="protein sequence ID" value="MBC6469538.1"/>
    <property type="molecule type" value="Genomic_DNA"/>
</dbReference>
<feature type="compositionally biased region" description="Basic and acidic residues" evidence="1">
    <location>
        <begin position="22"/>
        <end position="41"/>
    </location>
</feature>
<dbReference type="RefSeq" id="WP_187246585.1">
    <property type="nucleotide sequence ID" value="NZ_BAAAOK010000025.1"/>
</dbReference>
<evidence type="ECO:0000256" key="1">
    <source>
        <dbReference type="SAM" id="MobiDB-lite"/>
    </source>
</evidence>
<organism evidence="2 3">
    <name type="scientific">Actinomadura alba</name>
    <dbReference type="NCBI Taxonomy" id="406431"/>
    <lineage>
        <taxon>Bacteria</taxon>
        <taxon>Bacillati</taxon>
        <taxon>Actinomycetota</taxon>
        <taxon>Actinomycetes</taxon>
        <taxon>Streptosporangiales</taxon>
        <taxon>Thermomonosporaceae</taxon>
        <taxon>Actinomadura</taxon>
    </lineage>
</organism>
<name>A0ABR7LXF3_9ACTN</name>
<evidence type="ECO:0008006" key="4">
    <source>
        <dbReference type="Google" id="ProtNLM"/>
    </source>
</evidence>
<proteinExistence type="predicted"/>
<feature type="compositionally biased region" description="Basic and acidic residues" evidence="1">
    <location>
        <begin position="1"/>
        <end position="10"/>
    </location>
</feature>
<feature type="region of interest" description="Disordered" evidence="1">
    <location>
        <begin position="1"/>
        <end position="41"/>
    </location>
</feature>